<dbReference type="PANTHER" id="PTHR43399">
    <property type="entry name" value="SUBTILISIN-RELATED"/>
    <property type="match status" value="1"/>
</dbReference>
<dbReference type="EMBL" id="MU070444">
    <property type="protein sequence ID" value="KAF5827701.1"/>
    <property type="molecule type" value="Genomic_DNA"/>
</dbReference>
<reference evidence="3" key="1">
    <citation type="submission" date="2017-08" db="EMBL/GenBank/DDBJ databases">
        <authorList>
            <person name="Polle J.E."/>
            <person name="Barry K."/>
            <person name="Cushman J."/>
            <person name="Schmutz J."/>
            <person name="Tran D."/>
            <person name="Hathwaick L.T."/>
            <person name="Yim W.C."/>
            <person name="Jenkins J."/>
            <person name="Mckie-Krisberg Z.M."/>
            <person name="Prochnik S."/>
            <person name="Lindquist E."/>
            <person name="Dockter R.B."/>
            <person name="Adam C."/>
            <person name="Molina H."/>
            <person name="Bunkerborg J."/>
            <person name="Jin E."/>
            <person name="Buchheim M."/>
            <person name="Magnuson J."/>
        </authorList>
    </citation>
    <scope>NUCLEOTIDE SEQUENCE</scope>
    <source>
        <strain evidence="3">CCAP 19/18</strain>
    </source>
</reference>
<evidence type="ECO:0000256" key="2">
    <source>
        <dbReference type="SAM" id="MobiDB-lite"/>
    </source>
</evidence>
<dbReference type="InterPro" id="IPR036852">
    <property type="entry name" value="Peptidase_S8/S53_dom_sf"/>
</dbReference>
<protein>
    <recommendedName>
        <fullName evidence="5">Subtilisin</fullName>
    </recommendedName>
</protein>
<dbReference type="SUPFAM" id="SSF52743">
    <property type="entry name" value="Subtilisin-like"/>
    <property type="match status" value="1"/>
</dbReference>
<sequence length="461" mass="50619">MSESMDVPMKPHAQRFGDTCHNCPPQERRKCEKNVGSVRKNLCFQCGGSRQFCLMRLRREGLYLVLVLLAPVCWALEEGAQVLAREARLGQRIVWTHGLQREGEEPERKLLSITQGAPVVFLLGYDPATKAAVSSMLTSMGISILQPVPTDHWLVRGTPAGIRTVQEKFPSVTSSLVPKQVKTSERTEQLLHGASLGSKKKGHGKPHCSRVLLSDAPNTSSLDRSALDAGDSASDWLPDLKQYKTRDGRPQFVLDVSGPALTTVHNAFTDSPERQMAKAEVEDWAQELRGGLAASLSLEAGDTCQPMVQSVNVLGTLSLVVCAEHAQDATSWLAEQDTVVSIGLKHRAKLLNLHASATIQNGPQSSVLPDDFASKPQLFPIWQAGITGEGQLVGFSDSGIDMRSCYFWDPTYADYQDNPDNIKNTTDKDGVKFEHFFNTGHRKVTSYHWFRDKSDGTGHGG</sequence>
<name>A0ABQ7FZC2_DUNSA</name>
<comment type="caution">
    <text evidence="3">The sequence shown here is derived from an EMBL/GenBank/DDBJ whole genome shotgun (WGS) entry which is preliminary data.</text>
</comment>
<feature type="region of interest" description="Disordered" evidence="2">
    <location>
        <begin position="184"/>
        <end position="215"/>
    </location>
</feature>
<dbReference type="Proteomes" id="UP000815325">
    <property type="component" value="Unassembled WGS sequence"/>
</dbReference>
<dbReference type="PANTHER" id="PTHR43399:SF4">
    <property type="entry name" value="CELL WALL-ASSOCIATED PROTEASE"/>
    <property type="match status" value="1"/>
</dbReference>
<feature type="compositionally biased region" description="Basic residues" evidence="2">
    <location>
        <begin position="198"/>
        <end position="208"/>
    </location>
</feature>
<keyword evidence="4" id="KW-1185">Reference proteome</keyword>
<accession>A0ABQ7FZC2</accession>
<gene>
    <name evidence="3" type="ORF">DUNSADRAFT_198</name>
</gene>
<evidence type="ECO:0000313" key="3">
    <source>
        <dbReference type="EMBL" id="KAF5827701.1"/>
    </source>
</evidence>
<evidence type="ECO:0000256" key="1">
    <source>
        <dbReference type="ARBA" id="ARBA00011073"/>
    </source>
</evidence>
<evidence type="ECO:0008006" key="5">
    <source>
        <dbReference type="Google" id="ProtNLM"/>
    </source>
</evidence>
<dbReference type="Gene3D" id="3.40.50.200">
    <property type="entry name" value="Peptidase S8/S53 domain"/>
    <property type="match status" value="1"/>
</dbReference>
<proteinExistence type="inferred from homology"/>
<dbReference type="InterPro" id="IPR051048">
    <property type="entry name" value="Peptidase_S8/S53_subtilisin"/>
</dbReference>
<evidence type="ECO:0000313" key="4">
    <source>
        <dbReference type="Proteomes" id="UP000815325"/>
    </source>
</evidence>
<organism evidence="3 4">
    <name type="scientific">Dunaliella salina</name>
    <name type="common">Green alga</name>
    <name type="synonym">Protococcus salinus</name>
    <dbReference type="NCBI Taxonomy" id="3046"/>
    <lineage>
        <taxon>Eukaryota</taxon>
        <taxon>Viridiplantae</taxon>
        <taxon>Chlorophyta</taxon>
        <taxon>core chlorophytes</taxon>
        <taxon>Chlorophyceae</taxon>
        <taxon>CS clade</taxon>
        <taxon>Chlamydomonadales</taxon>
        <taxon>Dunaliellaceae</taxon>
        <taxon>Dunaliella</taxon>
    </lineage>
</organism>
<comment type="similarity">
    <text evidence="1">Belongs to the peptidase S8 family.</text>
</comment>